<organism evidence="1">
    <name type="scientific">marine sediment metagenome</name>
    <dbReference type="NCBI Taxonomy" id="412755"/>
    <lineage>
        <taxon>unclassified sequences</taxon>
        <taxon>metagenomes</taxon>
        <taxon>ecological metagenomes</taxon>
    </lineage>
</organism>
<protein>
    <recommendedName>
        <fullName evidence="2">GON domain-containing protein</fullName>
    </recommendedName>
</protein>
<comment type="caution">
    <text evidence="1">The sequence shown here is derived from an EMBL/GenBank/DDBJ whole genome shotgun (WGS) entry which is preliminary data.</text>
</comment>
<dbReference type="InterPro" id="IPR024227">
    <property type="entry name" value="DUF3795"/>
</dbReference>
<dbReference type="Pfam" id="PF12675">
    <property type="entry name" value="DUF3795"/>
    <property type="match status" value="1"/>
</dbReference>
<gene>
    <name evidence="1" type="ORF">S01H4_16310</name>
</gene>
<evidence type="ECO:0000313" key="1">
    <source>
        <dbReference type="EMBL" id="GAG54385.1"/>
    </source>
</evidence>
<dbReference type="EMBL" id="BART01007146">
    <property type="protein sequence ID" value="GAG54385.1"/>
    <property type="molecule type" value="Genomic_DNA"/>
</dbReference>
<reference evidence="1" key="1">
    <citation type="journal article" date="2014" name="Front. Microbiol.">
        <title>High frequency of phylogenetically diverse reductive dehalogenase-homologous genes in deep subseafloor sedimentary metagenomes.</title>
        <authorList>
            <person name="Kawai M."/>
            <person name="Futagami T."/>
            <person name="Toyoda A."/>
            <person name="Takaki Y."/>
            <person name="Nishi S."/>
            <person name="Hori S."/>
            <person name="Arai W."/>
            <person name="Tsubouchi T."/>
            <person name="Morono Y."/>
            <person name="Uchiyama I."/>
            <person name="Ito T."/>
            <person name="Fujiyama A."/>
            <person name="Inagaki F."/>
            <person name="Takami H."/>
        </authorList>
    </citation>
    <scope>NUCLEOTIDE SEQUENCE</scope>
    <source>
        <strain evidence="1">Expedition CK06-06</strain>
    </source>
</reference>
<sequence length="150" mass="17894">MTLNQKLGRCGVYCGQCRAFSAEMEDLATKFKKWVIQDYSWLKDVEDSFDYDNFIRGLDWFKNSTCPGCRESTESWCDVKKCDKIQQGTIDNCLICDDFANCQHTDYQRNRYSYLFNLIDFIKKEGFDKFLEEEERKAKEGVRIQEIREY</sequence>
<dbReference type="AlphaFoldDB" id="X0YEW4"/>
<accession>X0YEW4</accession>
<evidence type="ECO:0008006" key="2">
    <source>
        <dbReference type="Google" id="ProtNLM"/>
    </source>
</evidence>
<name>X0YEW4_9ZZZZ</name>
<proteinExistence type="predicted"/>